<sequence>MPGEVVLCEGVPLSDKLSPMLRDNRLLPVSLLLAVFFDELVFADTLSSTPPALQEVDCPSLDNDKGGAGTLPSPCRLLGVRAPLLQYLWYYLKKLKINPNVYKNYIFAKICHKHYKIKL</sequence>
<comment type="caution">
    <text evidence="1">The sequence shown here is derived from an EMBL/GenBank/DDBJ whole genome shotgun (WGS) entry which is preliminary data.</text>
</comment>
<dbReference type="EMBL" id="JADYXP020000003">
    <property type="protein sequence ID" value="KAL0128483.1"/>
    <property type="molecule type" value="Genomic_DNA"/>
</dbReference>
<accession>A0AAW2GLN4</accession>
<gene>
    <name evidence="1" type="ORF">PUN28_003652</name>
</gene>
<organism evidence="1 2">
    <name type="scientific">Cardiocondyla obscurior</name>
    <dbReference type="NCBI Taxonomy" id="286306"/>
    <lineage>
        <taxon>Eukaryota</taxon>
        <taxon>Metazoa</taxon>
        <taxon>Ecdysozoa</taxon>
        <taxon>Arthropoda</taxon>
        <taxon>Hexapoda</taxon>
        <taxon>Insecta</taxon>
        <taxon>Pterygota</taxon>
        <taxon>Neoptera</taxon>
        <taxon>Endopterygota</taxon>
        <taxon>Hymenoptera</taxon>
        <taxon>Apocrita</taxon>
        <taxon>Aculeata</taxon>
        <taxon>Formicoidea</taxon>
        <taxon>Formicidae</taxon>
        <taxon>Myrmicinae</taxon>
        <taxon>Cardiocondyla</taxon>
    </lineage>
</organism>
<reference evidence="1 2" key="1">
    <citation type="submission" date="2023-03" db="EMBL/GenBank/DDBJ databases">
        <title>High recombination rates correlate with genetic variation in Cardiocondyla obscurior ants.</title>
        <authorList>
            <person name="Errbii M."/>
        </authorList>
    </citation>
    <scope>NUCLEOTIDE SEQUENCE [LARGE SCALE GENOMIC DNA]</scope>
    <source>
        <strain evidence="1">Alpha-2009</strain>
        <tissue evidence="1">Whole body</tissue>
    </source>
</reference>
<evidence type="ECO:0000313" key="1">
    <source>
        <dbReference type="EMBL" id="KAL0128483.1"/>
    </source>
</evidence>
<proteinExistence type="predicted"/>
<dbReference type="AlphaFoldDB" id="A0AAW2GLN4"/>
<dbReference type="Proteomes" id="UP001430953">
    <property type="component" value="Unassembled WGS sequence"/>
</dbReference>
<protein>
    <submittedName>
        <fullName evidence="1">Uncharacterized protein</fullName>
    </submittedName>
</protein>
<keyword evidence="2" id="KW-1185">Reference proteome</keyword>
<evidence type="ECO:0000313" key="2">
    <source>
        <dbReference type="Proteomes" id="UP001430953"/>
    </source>
</evidence>
<name>A0AAW2GLN4_9HYME</name>